<evidence type="ECO:0000313" key="2">
    <source>
        <dbReference type="Proteomes" id="UP000294003"/>
    </source>
</evidence>
<accession>A0ABY0GWX4</accession>
<evidence type="ECO:0000313" key="1">
    <source>
        <dbReference type="EMBL" id="RYO79430.1"/>
    </source>
</evidence>
<organism evidence="1 2">
    <name type="scientific">Monosporascus cannonballus</name>
    <dbReference type="NCBI Taxonomy" id="155416"/>
    <lineage>
        <taxon>Eukaryota</taxon>
        <taxon>Fungi</taxon>
        <taxon>Dikarya</taxon>
        <taxon>Ascomycota</taxon>
        <taxon>Pezizomycotina</taxon>
        <taxon>Sordariomycetes</taxon>
        <taxon>Xylariomycetidae</taxon>
        <taxon>Xylariales</taxon>
        <taxon>Xylariales incertae sedis</taxon>
        <taxon>Monosporascus</taxon>
    </lineage>
</organism>
<name>A0ABY0GWX4_9PEZI</name>
<dbReference type="EMBL" id="QJNS01000330">
    <property type="protein sequence ID" value="RYO79430.1"/>
    <property type="molecule type" value="Genomic_DNA"/>
</dbReference>
<sequence length="74" mass="8222">MSIVSPPLPATMACEFRASELVSGHQNARDVDVIFRDVSREENAEAYEMAEKGIYFPTLLGGNYVLVRRPYGDA</sequence>
<dbReference type="Proteomes" id="UP000294003">
    <property type="component" value="Unassembled WGS sequence"/>
</dbReference>
<keyword evidence="2" id="KW-1185">Reference proteome</keyword>
<protein>
    <submittedName>
        <fullName evidence="1">Uncharacterized protein</fullName>
    </submittedName>
</protein>
<proteinExistence type="predicted"/>
<comment type="caution">
    <text evidence="1">The sequence shown here is derived from an EMBL/GenBank/DDBJ whole genome shotgun (WGS) entry which is preliminary data.</text>
</comment>
<gene>
    <name evidence="1" type="ORF">DL762_008174</name>
</gene>
<reference evidence="1 2" key="1">
    <citation type="submission" date="2018-06" db="EMBL/GenBank/DDBJ databases">
        <title>Complete Genomes of Monosporascus.</title>
        <authorList>
            <person name="Robinson A.J."/>
            <person name="Natvig D.O."/>
        </authorList>
    </citation>
    <scope>NUCLEOTIDE SEQUENCE [LARGE SCALE GENOMIC DNA]</scope>
    <source>
        <strain evidence="1 2">CBS 609.92</strain>
    </source>
</reference>